<dbReference type="RefSeq" id="WP_163608424.1">
    <property type="nucleotide sequence ID" value="NZ_JAABOO010000004.1"/>
</dbReference>
<dbReference type="Proteomes" id="UP000468581">
    <property type="component" value="Unassembled WGS sequence"/>
</dbReference>
<dbReference type="InterPro" id="IPR001173">
    <property type="entry name" value="Glyco_trans_2-like"/>
</dbReference>
<keyword evidence="3" id="KW-1185">Reference proteome</keyword>
<organism evidence="2 3">
    <name type="scientific">Leptobacterium flavescens</name>
    <dbReference type="NCBI Taxonomy" id="472055"/>
    <lineage>
        <taxon>Bacteria</taxon>
        <taxon>Pseudomonadati</taxon>
        <taxon>Bacteroidota</taxon>
        <taxon>Flavobacteriia</taxon>
        <taxon>Flavobacteriales</taxon>
        <taxon>Flavobacteriaceae</taxon>
        <taxon>Leptobacterium</taxon>
    </lineage>
</organism>
<keyword evidence="2" id="KW-0808">Transferase</keyword>
<proteinExistence type="predicted"/>
<dbReference type="CDD" id="cd00761">
    <property type="entry name" value="Glyco_tranf_GTA_type"/>
    <property type="match status" value="1"/>
</dbReference>
<dbReference type="SUPFAM" id="SSF53448">
    <property type="entry name" value="Nucleotide-diphospho-sugar transferases"/>
    <property type="match status" value="1"/>
</dbReference>
<sequence length="286" mass="32179">MNYYIVIPAHNEEKFISLTLDSLLQQTLLPKKVVIVNDNSTDSTEAIIDSYASKNDWIQKINKVSSGEHLPGSKVVNAFLTGYAALDEHYDFIVKLDADLILPPNYFEGVAAIFKEHPKTGIAGGFAYEETTNGNWELNHPMNKDHVRGAFKAYSKACYTAIGGLKSSMGWDTVDELLARCHGFDIYTDPDLKVKHLRPTGKSYNKKARYAQGEAMYKMRYGRTITFIAALKMALKQKKPAAFFHCLRGYAISAKRKDTPIVTPEEGAFIRQYRMQGIFGKLFGKK</sequence>
<feature type="domain" description="Glycosyltransferase 2-like" evidence="1">
    <location>
        <begin position="5"/>
        <end position="142"/>
    </location>
</feature>
<gene>
    <name evidence="2" type="ORF">GWK08_16850</name>
</gene>
<dbReference type="InterPro" id="IPR029044">
    <property type="entry name" value="Nucleotide-diphossugar_trans"/>
</dbReference>
<dbReference type="AlphaFoldDB" id="A0A6P0UXE2"/>
<dbReference type="GO" id="GO:0016758">
    <property type="term" value="F:hexosyltransferase activity"/>
    <property type="evidence" value="ECO:0007669"/>
    <property type="project" value="UniProtKB-ARBA"/>
</dbReference>
<protein>
    <submittedName>
        <fullName evidence="2">Glycosyltransferase</fullName>
    </submittedName>
</protein>
<name>A0A6P0UXE2_9FLAO</name>
<evidence type="ECO:0000259" key="1">
    <source>
        <dbReference type="Pfam" id="PF00535"/>
    </source>
</evidence>
<comment type="caution">
    <text evidence="2">The sequence shown here is derived from an EMBL/GenBank/DDBJ whole genome shotgun (WGS) entry which is preliminary data.</text>
</comment>
<dbReference type="Gene3D" id="3.90.550.10">
    <property type="entry name" value="Spore Coat Polysaccharide Biosynthesis Protein SpsA, Chain A"/>
    <property type="match status" value="1"/>
</dbReference>
<accession>A0A6P0UXE2</accession>
<evidence type="ECO:0000313" key="3">
    <source>
        <dbReference type="Proteomes" id="UP000468581"/>
    </source>
</evidence>
<dbReference type="Pfam" id="PF00535">
    <property type="entry name" value="Glycos_transf_2"/>
    <property type="match status" value="1"/>
</dbReference>
<reference evidence="2 3" key="1">
    <citation type="submission" date="2020-01" db="EMBL/GenBank/DDBJ databases">
        <title>Leptobacterium flavescens.</title>
        <authorList>
            <person name="Wang G."/>
        </authorList>
    </citation>
    <scope>NUCLEOTIDE SEQUENCE [LARGE SCALE GENOMIC DNA]</scope>
    <source>
        <strain evidence="2 3">KCTC 22160</strain>
    </source>
</reference>
<dbReference type="PANTHER" id="PTHR22916">
    <property type="entry name" value="GLYCOSYLTRANSFERASE"/>
    <property type="match status" value="1"/>
</dbReference>
<dbReference type="EMBL" id="JAABOO010000004">
    <property type="protein sequence ID" value="NER15126.1"/>
    <property type="molecule type" value="Genomic_DNA"/>
</dbReference>
<evidence type="ECO:0000313" key="2">
    <source>
        <dbReference type="EMBL" id="NER15126.1"/>
    </source>
</evidence>